<keyword evidence="1" id="KW-0812">Transmembrane</keyword>
<evidence type="ECO:0000313" key="2">
    <source>
        <dbReference type="EMBL" id="EEQ36373.1"/>
    </source>
</evidence>
<evidence type="ECO:0000313" key="3">
    <source>
        <dbReference type="Proteomes" id="UP000007703"/>
    </source>
</evidence>
<protein>
    <submittedName>
        <fullName evidence="2">Vacuolar ATP synthase subunit D</fullName>
    </submittedName>
</protein>
<dbReference type="HOGENOM" id="CLU_927504_0_0_1"/>
<dbReference type="EMBL" id="CH408076">
    <property type="protein sequence ID" value="EEQ36373.1"/>
    <property type="molecule type" value="Genomic_DNA"/>
</dbReference>
<organism evidence="2 3">
    <name type="scientific">Clavispora lusitaniae (strain ATCC 42720)</name>
    <name type="common">Yeast</name>
    <name type="synonym">Candida lusitaniae</name>
    <dbReference type="NCBI Taxonomy" id="306902"/>
    <lineage>
        <taxon>Eukaryota</taxon>
        <taxon>Fungi</taxon>
        <taxon>Dikarya</taxon>
        <taxon>Ascomycota</taxon>
        <taxon>Saccharomycotina</taxon>
        <taxon>Pichiomycetes</taxon>
        <taxon>Metschnikowiaceae</taxon>
        <taxon>Clavispora</taxon>
    </lineage>
</organism>
<gene>
    <name evidence="2" type="ORF">CLUG_00496</name>
</gene>
<proteinExistence type="predicted"/>
<name>C4XX23_CLAL4</name>
<keyword evidence="1" id="KW-0472">Membrane</keyword>
<accession>C4XX23</accession>
<feature type="transmembrane region" description="Helical" evidence="1">
    <location>
        <begin position="41"/>
        <end position="64"/>
    </location>
</feature>
<dbReference type="VEuPathDB" id="FungiDB:CLUG_00496"/>
<reference evidence="2 3" key="1">
    <citation type="journal article" date="2009" name="Nature">
        <title>Evolution of pathogenicity and sexual reproduction in eight Candida genomes.</title>
        <authorList>
            <person name="Butler G."/>
            <person name="Rasmussen M.D."/>
            <person name="Lin M.F."/>
            <person name="Santos M.A."/>
            <person name="Sakthikumar S."/>
            <person name="Munro C.A."/>
            <person name="Rheinbay E."/>
            <person name="Grabherr M."/>
            <person name="Forche A."/>
            <person name="Reedy J.L."/>
            <person name="Agrafioti I."/>
            <person name="Arnaud M.B."/>
            <person name="Bates S."/>
            <person name="Brown A.J."/>
            <person name="Brunke S."/>
            <person name="Costanzo M.C."/>
            <person name="Fitzpatrick D.A."/>
            <person name="de Groot P.W."/>
            <person name="Harris D."/>
            <person name="Hoyer L.L."/>
            <person name="Hube B."/>
            <person name="Klis F.M."/>
            <person name="Kodira C."/>
            <person name="Lennard N."/>
            <person name="Logue M.E."/>
            <person name="Martin R."/>
            <person name="Neiman A.M."/>
            <person name="Nikolaou E."/>
            <person name="Quail M.A."/>
            <person name="Quinn J."/>
            <person name="Santos M.C."/>
            <person name="Schmitzberger F.F."/>
            <person name="Sherlock G."/>
            <person name="Shah P."/>
            <person name="Silverstein K.A."/>
            <person name="Skrzypek M.S."/>
            <person name="Soll D."/>
            <person name="Staggs R."/>
            <person name="Stansfield I."/>
            <person name="Stumpf M.P."/>
            <person name="Sudbery P.E."/>
            <person name="Srikantha T."/>
            <person name="Zeng Q."/>
            <person name="Berman J."/>
            <person name="Berriman M."/>
            <person name="Heitman J."/>
            <person name="Gow N.A."/>
            <person name="Lorenz M.C."/>
            <person name="Birren B.W."/>
            <person name="Kellis M."/>
            <person name="Cuomo C.A."/>
        </authorList>
    </citation>
    <scope>NUCLEOTIDE SEQUENCE [LARGE SCALE GENOMIC DNA]</scope>
    <source>
        <strain evidence="2 3">ATCC 42720</strain>
    </source>
</reference>
<sequence>MEGRTKQKEAHAPCSEDDIFFVVLQHICLLGRQSVDFFNNLTFCGLHVGGSLLLLLLVLLLLLSSRCGRSLVFVRWGVGVGIFSIFSFFGLFSFFVVFIISFKRRLLRRLFRLLCGNIDSFLLSNFLQPVELFSVQLVQFRVDVADGVLGSRNDNVLNGIHSSVGDLDDLVQNDERRLQRRQLHQSLDSSGVHHFGLSHSSTTPTQTGHFEIVDFLVEVALESGQVHTRNVLSLGLDLETGLLDTFLNSISNVVAGRISDLGQRKRCHSHHTAHFPLGIVDSSGDFSESLGQGLGLSFQQ</sequence>
<feature type="transmembrane region" description="Helical" evidence="1">
    <location>
        <begin position="76"/>
        <end position="102"/>
    </location>
</feature>
<dbReference type="Proteomes" id="UP000007703">
    <property type="component" value="Unassembled WGS sequence"/>
</dbReference>
<keyword evidence="1" id="KW-1133">Transmembrane helix</keyword>
<dbReference type="AlphaFoldDB" id="C4XX23"/>
<evidence type="ECO:0000256" key="1">
    <source>
        <dbReference type="SAM" id="Phobius"/>
    </source>
</evidence>
<dbReference type="KEGG" id="clu:CLUG_00496"/>
<dbReference type="InParanoid" id="C4XX23"/>